<dbReference type="GeneID" id="34595187"/>
<proteinExistence type="predicted"/>
<evidence type="ECO:0000256" key="1">
    <source>
        <dbReference type="SAM" id="MobiDB-lite"/>
    </source>
</evidence>
<sequence>MSPNYRFSVELEREISSTESYVNKILRPVRSIKRKRDKLPVRPASMSEPGNHPMTNGKAEKVSDGLPNGVDSHDLDSVHLDKWDFGPLGAQIHDQVHHLQESRSLGDSALAKLAEIFNGHAEMIKIVDDRYNNGQALEMENSELQNENKMLWAKLDKVKQSHKVQLRNERREYEKEIARLETKAGSGQRLKDMYENLLEKHKKDHEKLAQDAQEALELKKDQLEKDNQETISKLEADKKSLSEKLAKREQELQDMTQLRDQERQTRETMQSKATAELEKIQQALASVKAKYEVKRLPVEHYAERYRDLIESVASTVDEYFSDLPDKAIENRPGTYTQLKRKRSTFAVVPVTPTETARVLRLANVQNLIFDAIRETVWQPFFSRYLWKSKKDTHAIDEIYLNLATEGEEIQHDWKVSTLRVLDRLDNGVDVEEKITAAIDQQVVQILEPLLSESNKADFRSELKKVFIKAAELGQESRRDRCPVYIDSSPSANSSSGWKEFSEGFDVEDAPDPTLASCRDNIYAPLCVSPRLYRKRETTATPGAGQEEDELVHAGVALFPGTGIFQKGKMEWDEFVLRERERWNVGRTRRASVASNATGPGFSPPELSNKHSKTWGSHLKAEYD</sequence>
<dbReference type="EMBL" id="LVKK01000001">
    <property type="protein sequence ID" value="OAG45371.1"/>
    <property type="molecule type" value="Genomic_DNA"/>
</dbReference>
<gene>
    <name evidence="2" type="ORF">AYO21_00005</name>
</gene>
<evidence type="ECO:0000313" key="3">
    <source>
        <dbReference type="Proteomes" id="UP000077002"/>
    </source>
</evidence>
<dbReference type="OrthoDB" id="6365728at2759"/>
<reference evidence="2 3" key="1">
    <citation type="submission" date="2016-03" db="EMBL/GenBank/DDBJ databases">
        <title>Draft genome sequence of the Fonsecaea monophora CBS 269.37.</title>
        <authorList>
            <person name="Bombassaro A."/>
            <person name="Vinicius W.A."/>
            <person name="De Hoog S."/>
            <person name="Sun J."/>
            <person name="Souza E.M."/>
            <person name="Raittz R.T."/>
            <person name="Costa F."/>
            <person name="Leao A.C."/>
            <person name="Tadra-Sfeir M.Z."/>
            <person name="Baura V."/>
            <person name="Balsanelli E."/>
            <person name="Pedrosa F.O."/>
            <person name="Moreno L.F."/>
            <person name="Steffens M.B."/>
            <person name="Xi L."/>
            <person name="Bocca A.L."/>
            <person name="Felipe M.S."/>
            <person name="Teixeira M."/>
            <person name="Telles Filho F.Q."/>
            <person name="Azevedo C.M."/>
            <person name="Gomes R."/>
            <person name="Vicente V.A."/>
        </authorList>
    </citation>
    <scope>NUCLEOTIDE SEQUENCE [LARGE SCALE GENOMIC DNA]</scope>
    <source>
        <strain evidence="2 3">CBS 269.37</strain>
    </source>
</reference>
<evidence type="ECO:0000313" key="2">
    <source>
        <dbReference type="EMBL" id="OAG45371.1"/>
    </source>
</evidence>
<organism evidence="2 3">
    <name type="scientific">Fonsecaea monophora</name>
    <dbReference type="NCBI Taxonomy" id="254056"/>
    <lineage>
        <taxon>Eukaryota</taxon>
        <taxon>Fungi</taxon>
        <taxon>Dikarya</taxon>
        <taxon>Ascomycota</taxon>
        <taxon>Pezizomycotina</taxon>
        <taxon>Eurotiomycetes</taxon>
        <taxon>Chaetothyriomycetidae</taxon>
        <taxon>Chaetothyriales</taxon>
        <taxon>Herpotrichiellaceae</taxon>
        <taxon>Fonsecaea</taxon>
    </lineage>
</organism>
<feature type="compositionally biased region" description="Basic and acidic residues" evidence="1">
    <location>
        <begin position="250"/>
        <end position="266"/>
    </location>
</feature>
<feature type="region of interest" description="Disordered" evidence="1">
    <location>
        <begin position="36"/>
        <end position="59"/>
    </location>
</feature>
<accession>A0A177FNQ0</accession>
<dbReference type="RefSeq" id="XP_022517323.1">
    <property type="nucleotide sequence ID" value="XM_022649997.1"/>
</dbReference>
<feature type="region of interest" description="Disordered" evidence="1">
    <location>
        <begin position="250"/>
        <end position="273"/>
    </location>
</feature>
<name>A0A177FNQ0_9EURO</name>
<comment type="caution">
    <text evidence="2">The sequence shown here is derived from an EMBL/GenBank/DDBJ whole genome shotgun (WGS) entry which is preliminary data.</text>
</comment>
<keyword evidence="3" id="KW-1185">Reference proteome</keyword>
<dbReference type="Proteomes" id="UP000077002">
    <property type="component" value="Unassembled WGS sequence"/>
</dbReference>
<protein>
    <submittedName>
        <fullName evidence="2">Uncharacterized protein</fullName>
    </submittedName>
</protein>
<feature type="region of interest" description="Disordered" evidence="1">
    <location>
        <begin position="586"/>
        <end position="623"/>
    </location>
</feature>
<dbReference type="AlphaFoldDB" id="A0A177FNQ0"/>